<comment type="function">
    <text evidence="4">A translational regulator that binds mRNA to regulate translation initiation and/or mRNA stability. Usually binds in the 5'-UTR at or near the Shine-Dalgarno sequence preventing ribosome-binding, thus repressing translation. Its main target seems to be the major flagellin gene, while its function is anatagonized by FliW.</text>
</comment>
<name>A0ABV5W7C6_9BACL</name>
<evidence type="ECO:0000313" key="6">
    <source>
        <dbReference type="Proteomes" id="UP001589619"/>
    </source>
</evidence>
<keyword evidence="3 4" id="KW-0694">RNA-binding</keyword>
<dbReference type="Pfam" id="PF02599">
    <property type="entry name" value="CsrA"/>
    <property type="match status" value="1"/>
</dbReference>
<evidence type="ECO:0000256" key="3">
    <source>
        <dbReference type="ARBA" id="ARBA00022884"/>
    </source>
</evidence>
<gene>
    <name evidence="4 5" type="primary">csrA</name>
    <name evidence="5" type="ORF">ACFFNY_33365</name>
</gene>
<dbReference type="NCBIfam" id="TIGR00202">
    <property type="entry name" value="csrA"/>
    <property type="match status" value="1"/>
</dbReference>
<evidence type="ECO:0000256" key="4">
    <source>
        <dbReference type="HAMAP-Rule" id="MF_00167"/>
    </source>
</evidence>
<dbReference type="PANTHER" id="PTHR34984:SF1">
    <property type="entry name" value="CARBON STORAGE REGULATOR"/>
    <property type="match status" value="1"/>
</dbReference>
<keyword evidence="4" id="KW-1005">Bacterial flagellum biogenesis</keyword>
<proteinExistence type="inferred from homology"/>
<dbReference type="Proteomes" id="UP001589619">
    <property type="component" value="Unassembled WGS sequence"/>
</dbReference>
<keyword evidence="4" id="KW-0678">Repressor</keyword>
<dbReference type="NCBIfam" id="NF002469">
    <property type="entry name" value="PRK01712.1"/>
    <property type="match status" value="1"/>
</dbReference>
<comment type="similarity">
    <text evidence="4">Belongs to the CsrA/RsmA family.</text>
</comment>
<comment type="subunit">
    <text evidence="4">Homodimer; the beta-strands of each monomer intercalate to form a hydrophobic core, while the alpha-helices form wings that extend away from the core.</text>
</comment>
<dbReference type="InterPro" id="IPR036107">
    <property type="entry name" value="CsrA_sf"/>
</dbReference>
<reference evidence="5 6" key="1">
    <citation type="submission" date="2024-09" db="EMBL/GenBank/DDBJ databases">
        <authorList>
            <person name="Sun Q."/>
            <person name="Mori K."/>
        </authorList>
    </citation>
    <scope>NUCLEOTIDE SEQUENCE [LARGE SCALE GENOMIC DNA]</scope>
    <source>
        <strain evidence="5 6">JCM 12520</strain>
    </source>
</reference>
<dbReference type="RefSeq" id="WP_344916440.1">
    <property type="nucleotide sequence ID" value="NZ_BAAAYO010000020.1"/>
</dbReference>
<dbReference type="EMBL" id="JBHMAG010000024">
    <property type="protein sequence ID" value="MFB9756492.1"/>
    <property type="molecule type" value="Genomic_DNA"/>
</dbReference>
<sequence length="83" mass="9232">MLVLTRKKGESIMIGDHIEVVVLGSEGDSVKIGIKAPISVQVYRSEIYEMIQQSNQEATISVPSIEELSKWKNNTAKNEGNDR</sequence>
<dbReference type="Gene3D" id="2.60.40.4380">
    <property type="entry name" value="Translational regulator CsrA"/>
    <property type="match status" value="1"/>
</dbReference>
<protein>
    <recommendedName>
        <fullName evidence="4">Translational regulator CsrA</fullName>
    </recommendedName>
</protein>
<dbReference type="HAMAP" id="MF_00167">
    <property type="entry name" value="CsrA"/>
    <property type="match status" value="1"/>
</dbReference>
<comment type="subcellular location">
    <subcellularLocation>
        <location evidence="4">Cytoplasm</location>
    </subcellularLocation>
</comment>
<evidence type="ECO:0000256" key="2">
    <source>
        <dbReference type="ARBA" id="ARBA00022845"/>
    </source>
</evidence>
<dbReference type="InterPro" id="IPR003751">
    <property type="entry name" value="CsrA"/>
</dbReference>
<keyword evidence="1 4" id="KW-0963">Cytoplasm</keyword>
<keyword evidence="2 4" id="KW-0810">Translation regulation</keyword>
<keyword evidence="6" id="KW-1185">Reference proteome</keyword>
<accession>A0ABV5W7C6</accession>
<evidence type="ECO:0000313" key="5">
    <source>
        <dbReference type="EMBL" id="MFB9756492.1"/>
    </source>
</evidence>
<organism evidence="5 6">
    <name type="scientific">Paenibacillus hodogayensis</name>
    <dbReference type="NCBI Taxonomy" id="279208"/>
    <lineage>
        <taxon>Bacteria</taxon>
        <taxon>Bacillati</taxon>
        <taxon>Bacillota</taxon>
        <taxon>Bacilli</taxon>
        <taxon>Bacillales</taxon>
        <taxon>Paenibacillaceae</taxon>
        <taxon>Paenibacillus</taxon>
    </lineage>
</organism>
<dbReference type="PANTHER" id="PTHR34984">
    <property type="entry name" value="CARBON STORAGE REGULATOR"/>
    <property type="match status" value="1"/>
</dbReference>
<evidence type="ECO:0000256" key="1">
    <source>
        <dbReference type="ARBA" id="ARBA00022490"/>
    </source>
</evidence>
<comment type="caution">
    <text evidence="5">The sequence shown here is derived from an EMBL/GenBank/DDBJ whole genome shotgun (WGS) entry which is preliminary data.</text>
</comment>
<dbReference type="SUPFAM" id="SSF117130">
    <property type="entry name" value="CsrA-like"/>
    <property type="match status" value="1"/>
</dbReference>